<dbReference type="NCBIfam" id="TIGR02168">
    <property type="entry name" value="SMC_prok_B"/>
    <property type="match status" value="1"/>
</dbReference>
<evidence type="ECO:0000313" key="11">
    <source>
        <dbReference type="Proteomes" id="UP000319383"/>
    </source>
</evidence>
<dbReference type="Gene3D" id="3.30.70.1620">
    <property type="match status" value="1"/>
</dbReference>
<dbReference type="GO" id="GO:0007059">
    <property type="term" value="P:chromosome segregation"/>
    <property type="evidence" value="ECO:0007669"/>
    <property type="project" value="UniProtKB-UniRule"/>
</dbReference>
<evidence type="ECO:0000259" key="9">
    <source>
        <dbReference type="SMART" id="SM00968"/>
    </source>
</evidence>
<feature type="coiled-coil region" evidence="7">
    <location>
        <begin position="1089"/>
        <end position="1123"/>
    </location>
</feature>
<dbReference type="Gene3D" id="3.40.50.300">
    <property type="entry name" value="P-loop containing nucleotide triphosphate hydrolases"/>
    <property type="match status" value="2"/>
</dbReference>
<dbReference type="GO" id="GO:0003677">
    <property type="term" value="F:DNA binding"/>
    <property type="evidence" value="ECO:0007669"/>
    <property type="project" value="UniProtKB-UniRule"/>
</dbReference>
<dbReference type="InterPro" id="IPR011890">
    <property type="entry name" value="SMC_prok"/>
</dbReference>
<dbReference type="GO" id="GO:0005694">
    <property type="term" value="C:chromosome"/>
    <property type="evidence" value="ECO:0007669"/>
    <property type="project" value="InterPro"/>
</dbReference>
<organism evidence="10 11">
    <name type="scientific">Symmachiella dynata</name>
    <dbReference type="NCBI Taxonomy" id="2527995"/>
    <lineage>
        <taxon>Bacteria</taxon>
        <taxon>Pseudomonadati</taxon>
        <taxon>Planctomycetota</taxon>
        <taxon>Planctomycetia</taxon>
        <taxon>Planctomycetales</taxon>
        <taxon>Planctomycetaceae</taxon>
        <taxon>Symmachiella</taxon>
    </lineage>
</organism>
<feature type="domain" description="SMC hinge" evidence="9">
    <location>
        <begin position="523"/>
        <end position="644"/>
    </location>
</feature>
<keyword evidence="2 7" id="KW-0963">Cytoplasm</keyword>
<dbReference type="InterPro" id="IPR027417">
    <property type="entry name" value="P-loop_NTPase"/>
</dbReference>
<dbReference type="GO" id="GO:0007062">
    <property type="term" value="P:sister chromatid cohesion"/>
    <property type="evidence" value="ECO:0007669"/>
    <property type="project" value="InterPro"/>
</dbReference>
<dbReference type="EMBL" id="CP036276">
    <property type="protein sequence ID" value="QDU42156.1"/>
    <property type="molecule type" value="Genomic_DNA"/>
</dbReference>
<keyword evidence="3 7" id="KW-0547">Nucleotide-binding</keyword>
<dbReference type="FunFam" id="3.40.50.300:FF:000901">
    <property type="entry name" value="Chromosome partition protein Smc"/>
    <property type="match status" value="1"/>
</dbReference>
<keyword evidence="4 7" id="KW-0067">ATP-binding</keyword>
<dbReference type="GO" id="GO:0005737">
    <property type="term" value="C:cytoplasm"/>
    <property type="evidence" value="ECO:0007669"/>
    <property type="project" value="UniProtKB-SubCell"/>
</dbReference>
<dbReference type="Proteomes" id="UP000319383">
    <property type="component" value="Chromosome"/>
</dbReference>
<feature type="coiled-coil region" evidence="7">
    <location>
        <begin position="245"/>
        <end position="272"/>
    </location>
</feature>
<dbReference type="GO" id="GO:0030261">
    <property type="term" value="P:chromosome condensation"/>
    <property type="evidence" value="ECO:0007669"/>
    <property type="project" value="InterPro"/>
</dbReference>
<feature type="coiled-coil region" evidence="7">
    <location>
        <begin position="164"/>
        <end position="191"/>
    </location>
</feature>
<evidence type="ECO:0000256" key="2">
    <source>
        <dbReference type="ARBA" id="ARBA00022490"/>
    </source>
</evidence>
<gene>
    <name evidence="10" type="primary">smc_1</name>
    <name evidence="7" type="synonym">smc</name>
    <name evidence="10" type="ORF">Mal52_06110</name>
</gene>
<feature type="coiled-coil region" evidence="7">
    <location>
        <begin position="308"/>
        <end position="482"/>
    </location>
</feature>
<feature type="coiled-coil region" evidence="7">
    <location>
        <begin position="678"/>
        <end position="845"/>
    </location>
</feature>
<evidence type="ECO:0000256" key="7">
    <source>
        <dbReference type="HAMAP-Rule" id="MF_01894"/>
    </source>
</evidence>
<feature type="binding site" evidence="7">
    <location>
        <begin position="31"/>
        <end position="38"/>
    </location>
    <ligand>
        <name>ATP</name>
        <dbReference type="ChEBI" id="CHEBI:30616"/>
    </ligand>
</feature>
<dbReference type="Gene3D" id="1.20.1060.20">
    <property type="match status" value="1"/>
</dbReference>
<dbReference type="InterPro" id="IPR003395">
    <property type="entry name" value="RecF/RecN/SMC_N"/>
</dbReference>
<dbReference type="RefSeq" id="WP_145374234.1">
    <property type="nucleotide sequence ID" value="NZ_CP036276.1"/>
</dbReference>
<dbReference type="SUPFAM" id="SSF52540">
    <property type="entry name" value="P-loop containing nucleoside triphosphate hydrolases"/>
    <property type="match status" value="1"/>
</dbReference>
<evidence type="ECO:0000256" key="1">
    <source>
        <dbReference type="ARBA" id="ARBA00004496"/>
    </source>
</evidence>
<dbReference type="Pfam" id="PF02463">
    <property type="entry name" value="SMC_N"/>
    <property type="match status" value="1"/>
</dbReference>
<dbReference type="SUPFAM" id="SSF75553">
    <property type="entry name" value="Smc hinge domain"/>
    <property type="match status" value="1"/>
</dbReference>
<dbReference type="CDD" id="cd03278">
    <property type="entry name" value="ABC_SMC_barmotin"/>
    <property type="match status" value="1"/>
</dbReference>
<feature type="compositionally biased region" description="Acidic residues" evidence="8">
    <location>
        <begin position="998"/>
        <end position="1011"/>
    </location>
</feature>
<feature type="coiled-coil region" evidence="7">
    <location>
        <begin position="895"/>
        <end position="950"/>
    </location>
</feature>
<name>A0A517ZI50_9PLAN</name>
<dbReference type="SMART" id="SM00968">
    <property type="entry name" value="SMC_hinge"/>
    <property type="match status" value="1"/>
</dbReference>
<dbReference type="SUPFAM" id="SSF57997">
    <property type="entry name" value="Tropomyosin"/>
    <property type="match status" value="1"/>
</dbReference>
<feature type="compositionally biased region" description="Acidic residues" evidence="8">
    <location>
        <begin position="1291"/>
        <end position="1300"/>
    </location>
</feature>
<feature type="region of interest" description="Disordered" evidence="8">
    <location>
        <begin position="1280"/>
        <end position="1300"/>
    </location>
</feature>
<dbReference type="GO" id="GO:0006260">
    <property type="term" value="P:DNA replication"/>
    <property type="evidence" value="ECO:0007669"/>
    <property type="project" value="UniProtKB-UniRule"/>
</dbReference>
<dbReference type="InterPro" id="IPR010935">
    <property type="entry name" value="SMC_hinge"/>
</dbReference>
<comment type="similarity">
    <text evidence="7">Belongs to the SMC family.</text>
</comment>
<feature type="compositionally biased region" description="Basic and acidic residues" evidence="8">
    <location>
        <begin position="1012"/>
        <end position="1023"/>
    </location>
</feature>
<evidence type="ECO:0000256" key="3">
    <source>
        <dbReference type="ARBA" id="ARBA00022741"/>
    </source>
</evidence>
<reference evidence="10 11" key="1">
    <citation type="submission" date="2019-02" db="EMBL/GenBank/DDBJ databases">
        <title>Deep-cultivation of Planctomycetes and their phenomic and genomic characterization uncovers novel biology.</title>
        <authorList>
            <person name="Wiegand S."/>
            <person name="Jogler M."/>
            <person name="Boedeker C."/>
            <person name="Pinto D."/>
            <person name="Vollmers J."/>
            <person name="Rivas-Marin E."/>
            <person name="Kohn T."/>
            <person name="Peeters S.H."/>
            <person name="Heuer A."/>
            <person name="Rast P."/>
            <person name="Oberbeckmann S."/>
            <person name="Bunk B."/>
            <person name="Jeske O."/>
            <person name="Meyerdierks A."/>
            <person name="Storesund J.E."/>
            <person name="Kallscheuer N."/>
            <person name="Luecker S."/>
            <person name="Lage O.M."/>
            <person name="Pohl T."/>
            <person name="Merkel B.J."/>
            <person name="Hornburger P."/>
            <person name="Mueller R.-W."/>
            <person name="Bruemmer F."/>
            <person name="Labrenz M."/>
            <person name="Spormann A.M."/>
            <person name="Op den Camp H."/>
            <person name="Overmann J."/>
            <person name="Amann R."/>
            <person name="Jetten M.S.M."/>
            <person name="Mascher T."/>
            <person name="Medema M.H."/>
            <person name="Devos D.P."/>
            <person name="Kaster A.-K."/>
            <person name="Ovreas L."/>
            <person name="Rohde M."/>
            <person name="Galperin M.Y."/>
            <person name="Jogler C."/>
        </authorList>
    </citation>
    <scope>NUCLEOTIDE SEQUENCE [LARGE SCALE GENOMIC DNA]</scope>
    <source>
        <strain evidence="10 11">Mal52</strain>
    </source>
</reference>
<keyword evidence="6 7" id="KW-0238">DNA-binding</keyword>
<evidence type="ECO:0000256" key="4">
    <source>
        <dbReference type="ARBA" id="ARBA00022840"/>
    </source>
</evidence>
<sequence>MLKSLEMFGFKSFADRTRFDFAPGVTCVVGPNGSGKSNVVDSIKWILGDQSAKSLRGKEMTDVIFNGAAGRKPSGFAEATLSFDNSTRFLGIEADEVQVGRRLYRSGESEYLINKAPSRLKDVRDLLMGTGTGAYSIIEQGRVDQLLQASNVNRRAVFEEAAGISRFKARKVDAQRKLERVDQNLLRLKDIVQELGGRLNTMRQQAKKASRYRKYSSELRELRVGFAADEYRDLTARLGAISQSHDGWQSEIDELKAKSAEIEKQQAALDIRLTTVEDALQESQQRTAANREAIAGFQATSRHQSGRRDELSAELERLMSQQSNLTLRARDIAGELQQTLASLEDYEQNYEARNAALIAREEELSQFGQTLAERLQQLEAAREQTLEAKQRVAVLGGRMATNDARIKTIEAALAEDEKRISARQQELTAANSKLEVHHRELQKSQNRQAELRTRLTEERTRLEELSQARMDAEHAFNTHREQRTGWKARLQVLEDLESRNEGIGVGVREILTRARESHLAPWNQIRGSVADLLQVDLEHAALIEVALGSRSQLIVLEDADPLLEYLQGTACQISGRVGFLAVTEGTGQTAENGPLATVDLSDRPGVIARADQLVKSAATVPTLPAALLRDTWIVNSLKEALDLAASDGRGCRFVTLQGELLEADGRVYAGTFQGETTVVSRRSELRRLKTDLQRLDNRIEEAEQEFIQKQAELEACTAELRALEAEQETHAETLAETKSAMLSQQMECERLERSVSDARESVVEKTKELETCRAERVAAAEALAQVESQLADEQKLIQNGERKVEQMEQELTARREQLSSEKLEMAKQEERLENLQSARSRLGEEQFQRDAHREEAVRRLQIVREKRDNLTLGLLNSTAALSEHALIQESLSVDLAQREREREEVRAIRSQLSAEELKYRHALRELEERAHEQEMNRRDLRHQISNVEERLQEEFGVSVAEVAEQGVSAIQLYVDEARHEQAPDTAAASEAEAGHDVDSEETVPETDSADEPEQHLDEPEQHPDQAQQHLDADQEQTEETTNREPSESWEAQPPEVIAEIRKAIESRISTLRRKLKSIGNVSVDSLQELEDLESRYGKLSEQLQDLTDAKSSLEEIIRRINSESRRLFKETFEEIRGHFQGLFRKLFGGGDGDIILEDAEDILECGIDVVARPPGKELRSISLLSGGEKTLTAVAMLMALFQSRPSPFCILDEVDAALDDANIERYVGVIEEFQDTTQFIVITHAKRTMVGADVLYGVTMEESGVSKRMSVRFDDVSPDGHFKIRPHGDIDESETSSDAA</sequence>
<dbReference type="Pfam" id="PF06470">
    <property type="entry name" value="SMC_hinge"/>
    <property type="match status" value="1"/>
</dbReference>
<evidence type="ECO:0000256" key="6">
    <source>
        <dbReference type="ARBA" id="ARBA00023125"/>
    </source>
</evidence>
<feature type="region of interest" description="Disordered" evidence="8">
    <location>
        <begin position="979"/>
        <end position="1055"/>
    </location>
</feature>
<feature type="compositionally biased region" description="Basic and acidic residues" evidence="8">
    <location>
        <begin position="1280"/>
        <end position="1290"/>
    </location>
</feature>
<dbReference type="Gene3D" id="1.10.287.1490">
    <property type="match status" value="1"/>
</dbReference>
<comment type="function">
    <text evidence="7">Required for chromosome condensation and partitioning.</text>
</comment>
<dbReference type="InterPro" id="IPR036277">
    <property type="entry name" value="SMC_hinge_sf"/>
</dbReference>
<protein>
    <recommendedName>
        <fullName evidence="7">Chromosome partition protein Smc</fullName>
    </recommendedName>
</protein>
<dbReference type="HAMAP" id="MF_01894">
    <property type="entry name" value="Smc_prok"/>
    <property type="match status" value="1"/>
</dbReference>
<evidence type="ECO:0000256" key="5">
    <source>
        <dbReference type="ARBA" id="ARBA00023054"/>
    </source>
</evidence>
<keyword evidence="11" id="KW-1185">Reference proteome</keyword>
<dbReference type="GO" id="GO:0005524">
    <property type="term" value="F:ATP binding"/>
    <property type="evidence" value="ECO:0007669"/>
    <property type="project" value="UniProtKB-UniRule"/>
</dbReference>
<comment type="subunit">
    <text evidence="7">Homodimer.</text>
</comment>
<proteinExistence type="inferred from homology"/>
<accession>A0A517ZI50</accession>
<dbReference type="GO" id="GO:0016887">
    <property type="term" value="F:ATP hydrolysis activity"/>
    <property type="evidence" value="ECO:0007669"/>
    <property type="project" value="InterPro"/>
</dbReference>
<evidence type="ECO:0000313" key="10">
    <source>
        <dbReference type="EMBL" id="QDU42156.1"/>
    </source>
</evidence>
<keyword evidence="5 7" id="KW-0175">Coiled coil</keyword>
<dbReference type="PIRSF" id="PIRSF005719">
    <property type="entry name" value="SMC"/>
    <property type="match status" value="1"/>
</dbReference>
<evidence type="ECO:0000256" key="8">
    <source>
        <dbReference type="SAM" id="MobiDB-lite"/>
    </source>
</evidence>
<comment type="subcellular location">
    <subcellularLocation>
        <location evidence="1 7">Cytoplasm</location>
    </subcellularLocation>
</comment>
<dbReference type="KEGG" id="sdyn:Mal52_06110"/>
<dbReference type="InterPro" id="IPR024704">
    <property type="entry name" value="SMC"/>
</dbReference>
<comment type="domain">
    <text evidence="7">Contains large globular domains required for ATP hydrolysis at each terminus and a third globular domain forming a flexible hinge near the middle of the molecule. These domains are separated by coiled-coil structures.</text>
</comment>
<dbReference type="PANTHER" id="PTHR43977">
    <property type="entry name" value="STRUCTURAL MAINTENANCE OF CHROMOSOMES PROTEIN 3"/>
    <property type="match status" value="1"/>
</dbReference>